<proteinExistence type="predicted"/>
<dbReference type="AlphaFoldDB" id="I9KQE8"/>
<keyword evidence="1" id="KW-0175">Coiled coil</keyword>
<evidence type="ECO:0000256" key="2">
    <source>
        <dbReference type="SAM" id="MobiDB-lite"/>
    </source>
</evidence>
<gene>
    <name evidence="4" type="ORF">ThesiDRAFT1_0052</name>
</gene>
<name>I9KQE8_9THEO</name>
<keyword evidence="3" id="KW-0472">Membrane</keyword>
<feature type="region of interest" description="Disordered" evidence="2">
    <location>
        <begin position="49"/>
        <end position="78"/>
    </location>
</feature>
<evidence type="ECO:0000313" key="4">
    <source>
        <dbReference type="EMBL" id="EIV99103.1"/>
    </source>
</evidence>
<accession>I9KQE8</accession>
<sequence>MKGLKYLALITAIALFTTMFMLKTKFEEPIYFSQQDLWDKSENQLTKENETVCKEEQTASSKVDKEEKEMAKRNQGSENARKVRIFKEKMLEDLLKQKNREVYDLENNKKTEKENSGDDNIIITPEKILQVQNEMEPSQKIKVMNIILKLGTDDMNEIMKMAQKGLTQKDNDKIMEILKNKLSSEDVQYLVEIANEYFAKNKPLLKIRRGFKFR</sequence>
<dbReference type="Proteomes" id="UP000005110">
    <property type="component" value="Chromosome"/>
</dbReference>
<dbReference type="PATRIC" id="fig|880478.3.peg.617"/>
<dbReference type="HOGENOM" id="CLU_1502789_0_0_9"/>
<keyword evidence="3" id="KW-1133">Transmembrane helix</keyword>
<organism evidence="4 5">
    <name type="scientific">Thermoanaerobacter siderophilus SR4</name>
    <dbReference type="NCBI Taxonomy" id="880478"/>
    <lineage>
        <taxon>Bacteria</taxon>
        <taxon>Bacillati</taxon>
        <taxon>Bacillota</taxon>
        <taxon>Clostridia</taxon>
        <taxon>Thermoanaerobacterales</taxon>
        <taxon>Thermoanaerobacteraceae</taxon>
        <taxon>Thermoanaerobacter</taxon>
    </lineage>
</organism>
<feature type="transmembrane region" description="Helical" evidence="3">
    <location>
        <begin position="6"/>
        <end position="22"/>
    </location>
</feature>
<feature type="coiled-coil region" evidence="1">
    <location>
        <begin position="88"/>
        <end position="115"/>
    </location>
</feature>
<evidence type="ECO:0000256" key="1">
    <source>
        <dbReference type="SAM" id="Coils"/>
    </source>
</evidence>
<evidence type="ECO:0000256" key="3">
    <source>
        <dbReference type="SAM" id="Phobius"/>
    </source>
</evidence>
<keyword evidence="5" id="KW-1185">Reference proteome</keyword>
<reference evidence="4 5" key="1">
    <citation type="submission" date="2012-02" db="EMBL/GenBank/DDBJ databases">
        <title>Improved High-Quality Draft sequence of Thermoanaerobacter siderophilus SR4.</title>
        <authorList>
            <consortium name="US DOE Joint Genome Institute"/>
            <person name="Lucas S."/>
            <person name="Han J."/>
            <person name="Lapidus A."/>
            <person name="Cheng J.-F."/>
            <person name="Goodwin L."/>
            <person name="Pitluck S."/>
            <person name="Peters L."/>
            <person name="Detter J.C."/>
            <person name="Han C."/>
            <person name="Tapia R."/>
            <person name="Land M."/>
            <person name="Hauser L."/>
            <person name="Kyrpides N."/>
            <person name="Ivanova N."/>
            <person name="Pagani I."/>
            <person name="Hemme C."/>
            <person name="Woyke T."/>
        </authorList>
    </citation>
    <scope>NUCLEOTIDE SEQUENCE [LARGE SCALE GENOMIC DNA]</scope>
    <source>
        <strain evidence="4 5">SR4</strain>
    </source>
</reference>
<dbReference type="RefSeq" id="WP_006569131.1">
    <property type="nucleotide sequence ID" value="NZ_CM001486.1"/>
</dbReference>
<protein>
    <submittedName>
        <fullName evidence="4">Uncharacterized protein</fullName>
    </submittedName>
</protein>
<dbReference type="EMBL" id="CM001486">
    <property type="protein sequence ID" value="EIV99103.1"/>
    <property type="molecule type" value="Genomic_DNA"/>
</dbReference>
<evidence type="ECO:0000313" key="5">
    <source>
        <dbReference type="Proteomes" id="UP000005110"/>
    </source>
</evidence>
<keyword evidence="3" id="KW-0812">Transmembrane</keyword>
<feature type="compositionally biased region" description="Basic and acidic residues" evidence="2">
    <location>
        <begin position="49"/>
        <end position="72"/>
    </location>
</feature>